<evidence type="ECO:0000313" key="3">
    <source>
        <dbReference type="Proteomes" id="UP001150924"/>
    </source>
</evidence>
<evidence type="ECO:0000256" key="1">
    <source>
        <dbReference type="SAM" id="MobiDB-lite"/>
    </source>
</evidence>
<keyword evidence="3" id="KW-1185">Reference proteome</keyword>
<feature type="compositionally biased region" description="Basic residues" evidence="1">
    <location>
        <begin position="246"/>
        <end position="266"/>
    </location>
</feature>
<reference evidence="2" key="1">
    <citation type="submission" date="2022-11" db="EMBL/GenBank/DDBJ databases">
        <title>Minimal conservation of predation-associated metabolite biosynthetic gene clusters underscores biosynthetic potential of Myxococcota including descriptions for ten novel species: Archangium lansinium sp. nov., Myxococcus landrumus sp. nov., Nannocystis bai.</title>
        <authorList>
            <person name="Ahearne A."/>
            <person name="Stevens C."/>
            <person name="Phillips K."/>
        </authorList>
    </citation>
    <scope>NUCLEOTIDE SEQUENCE</scope>
    <source>
        <strain evidence="2">Na p29</strain>
    </source>
</reference>
<feature type="region of interest" description="Disordered" evidence="1">
    <location>
        <begin position="111"/>
        <end position="182"/>
    </location>
</feature>
<feature type="compositionally biased region" description="Low complexity" evidence="1">
    <location>
        <begin position="126"/>
        <end position="146"/>
    </location>
</feature>
<proteinExistence type="predicted"/>
<organism evidence="2 3">
    <name type="scientific">Nannocystis pusilla</name>
    <dbReference type="NCBI Taxonomy" id="889268"/>
    <lineage>
        <taxon>Bacteria</taxon>
        <taxon>Pseudomonadati</taxon>
        <taxon>Myxococcota</taxon>
        <taxon>Polyangia</taxon>
        <taxon>Nannocystales</taxon>
        <taxon>Nannocystaceae</taxon>
        <taxon>Nannocystis</taxon>
    </lineage>
</organism>
<gene>
    <name evidence="2" type="ORF">OV079_03490</name>
</gene>
<protein>
    <submittedName>
        <fullName evidence="2">Uncharacterized protein</fullName>
    </submittedName>
</protein>
<feature type="compositionally biased region" description="Pro residues" evidence="1">
    <location>
        <begin position="111"/>
        <end position="125"/>
    </location>
</feature>
<comment type="caution">
    <text evidence="2">The sequence shown here is derived from an EMBL/GenBank/DDBJ whole genome shotgun (WGS) entry which is preliminary data.</text>
</comment>
<sequence>MLVRLALAPLLGAAQVPAPPEVALEWRAPAGCPERDEVLAAVARRLGRPLTAEEVDVEATVVREGGRGFTLRLRLTAGQRGETRTVSDPSCAALADVVAVLVAAAVEPARVPEPAPTTPPVPVQPAEPGLEPEAAPLPEAAPEFAPEPAPVTDEPPEPLAPPVSSRRSKRPGGFVRVHGGGEVGAVPRITGAVGVAGGALAALAPGGAGAVRGPAGGPARVGRAAGRGGGGAVRGGGPRLRPAGARARRGAAVRRARGGGHARRGARPRLRARGDAGLARRRARRRGRVARGGPLGRVGGGAVALSPVHPKFELEAVPDPVRLWAPSWASGRLMLGVELRFGDPW</sequence>
<feature type="region of interest" description="Disordered" evidence="1">
    <location>
        <begin position="211"/>
        <end position="266"/>
    </location>
</feature>
<name>A0A9X3IUR6_9BACT</name>
<dbReference type="EMBL" id="JAPNKE010000002">
    <property type="protein sequence ID" value="MCY1004646.1"/>
    <property type="molecule type" value="Genomic_DNA"/>
</dbReference>
<accession>A0A9X3IUR6</accession>
<dbReference type="AlphaFoldDB" id="A0A9X3IUR6"/>
<evidence type="ECO:0000313" key="2">
    <source>
        <dbReference type="EMBL" id="MCY1004646.1"/>
    </source>
</evidence>
<dbReference type="Proteomes" id="UP001150924">
    <property type="component" value="Unassembled WGS sequence"/>
</dbReference>
<feature type="compositionally biased region" description="Gly residues" evidence="1">
    <location>
        <begin position="225"/>
        <end position="238"/>
    </location>
</feature>
<dbReference type="RefSeq" id="WP_267766210.1">
    <property type="nucleotide sequence ID" value="NZ_JAPNKE010000002.1"/>
</dbReference>